<dbReference type="InterPro" id="IPR015856">
    <property type="entry name" value="ABC_transpr_CbiO/EcfA_su"/>
</dbReference>
<accession>G9QQQ3</accession>
<dbReference type="GO" id="GO:0005886">
    <property type="term" value="C:plasma membrane"/>
    <property type="evidence" value="ECO:0007669"/>
    <property type="project" value="UniProtKB-SubCell"/>
</dbReference>
<evidence type="ECO:0000256" key="2">
    <source>
        <dbReference type="ARBA" id="ARBA00022448"/>
    </source>
</evidence>
<dbReference type="InterPro" id="IPR027417">
    <property type="entry name" value="P-loop_NTPase"/>
</dbReference>
<dbReference type="CDD" id="cd03225">
    <property type="entry name" value="ABC_cobalt_CbiO_domain1"/>
    <property type="match status" value="1"/>
</dbReference>
<evidence type="ECO:0000313" key="7">
    <source>
        <dbReference type="Proteomes" id="UP000011747"/>
    </source>
</evidence>
<evidence type="ECO:0000256" key="3">
    <source>
        <dbReference type="ARBA" id="ARBA00022741"/>
    </source>
</evidence>
<evidence type="ECO:0000313" key="6">
    <source>
        <dbReference type="EMBL" id="EHL72372.1"/>
    </source>
</evidence>
<name>G9QQQ3_9BACI</name>
<dbReference type="GO" id="GO:0022857">
    <property type="term" value="F:transmembrane transporter activity"/>
    <property type="evidence" value="ECO:0007669"/>
    <property type="project" value="UniProtKB-ARBA"/>
</dbReference>
<dbReference type="InterPro" id="IPR017871">
    <property type="entry name" value="ABC_transporter-like_CS"/>
</dbReference>
<dbReference type="PROSITE" id="PS00211">
    <property type="entry name" value="ABC_TRANSPORTER_1"/>
    <property type="match status" value="1"/>
</dbReference>
<dbReference type="SMART" id="SM00382">
    <property type="entry name" value="AAA"/>
    <property type="match status" value="1"/>
</dbReference>
<protein>
    <recommendedName>
        <fullName evidence="5">ABC transporter domain-containing protein</fullName>
    </recommendedName>
</protein>
<dbReference type="SUPFAM" id="SSF52540">
    <property type="entry name" value="P-loop containing nucleoside triphosphate hydrolases"/>
    <property type="match status" value="1"/>
</dbReference>
<dbReference type="Gene3D" id="3.40.50.300">
    <property type="entry name" value="P-loop containing nucleotide triphosphate hydrolases"/>
    <property type="match status" value="1"/>
</dbReference>
<comment type="caution">
    <text evidence="6">The sequence shown here is derived from an EMBL/GenBank/DDBJ whole genome shotgun (WGS) entry which is preliminary data.</text>
</comment>
<dbReference type="InterPro" id="IPR003439">
    <property type="entry name" value="ABC_transporter-like_ATP-bd"/>
</dbReference>
<evidence type="ECO:0000256" key="1">
    <source>
        <dbReference type="ARBA" id="ARBA00004202"/>
    </source>
</evidence>
<dbReference type="PANTHER" id="PTHR43158">
    <property type="entry name" value="SKFA PEPTIDE EXPORT ATP-BINDING PROTEIN SKFE"/>
    <property type="match status" value="1"/>
</dbReference>
<keyword evidence="4" id="KW-0067">ATP-binding</keyword>
<dbReference type="PATRIC" id="fig|665952.3.peg.3564"/>
<keyword evidence="3" id="KW-0547">Nucleotide-binding</keyword>
<dbReference type="Pfam" id="PF00005">
    <property type="entry name" value="ABC_tran"/>
    <property type="match status" value="1"/>
</dbReference>
<feature type="domain" description="ABC transporter" evidence="5">
    <location>
        <begin position="5"/>
        <end position="245"/>
    </location>
</feature>
<evidence type="ECO:0000259" key="5">
    <source>
        <dbReference type="PROSITE" id="PS50893"/>
    </source>
</evidence>
<keyword evidence="7" id="KW-1185">Reference proteome</keyword>
<dbReference type="HOGENOM" id="CLU_000604_1_11_9"/>
<evidence type="ECO:0000256" key="4">
    <source>
        <dbReference type="ARBA" id="ARBA00022840"/>
    </source>
</evidence>
<sequence length="265" mass="29976">MKKLVSLKNVSWQRGNRTILDSINWEISSGEQWAVLGLNGSGKTSLLNIVCGYQYPTKGEVVVLGERFGETNIPELRKKIGIVSHSLSRFDNVLKNESVEEIVLSGKFASIGLYEQVSHEDLDQADAFMEQFRIGYLKGSAYQSLSQGEKMRVLIARAFMANPEILILDEPCSGLDIRAREELLNAVQETIIEKKLHLFYVTHHIEEIIPTISHVLVLENGRVIAAGAKEDVLTDDVLSEAFSIPVRVHWEDERPWLTVKRKQYQ</sequence>
<dbReference type="GO" id="GO:0005524">
    <property type="term" value="F:ATP binding"/>
    <property type="evidence" value="ECO:0007669"/>
    <property type="project" value="UniProtKB-KW"/>
</dbReference>
<dbReference type="PROSITE" id="PS50893">
    <property type="entry name" value="ABC_TRANSPORTER_2"/>
    <property type="match status" value="1"/>
</dbReference>
<proteinExistence type="predicted"/>
<gene>
    <name evidence="6" type="ORF">HMPREF1015_02326</name>
</gene>
<comment type="subcellular location">
    <subcellularLocation>
        <location evidence="1">Cell membrane</location>
        <topology evidence="1">Peripheral membrane protein</topology>
    </subcellularLocation>
</comment>
<keyword evidence="2" id="KW-0813">Transport</keyword>
<dbReference type="GO" id="GO:0016887">
    <property type="term" value="F:ATP hydrolysis activity"/>
    <property type="evidence" value="ECO:0007669"/>
    <property type="project" value="InterPro"/>
</dbReference>
<reference evidence="6 7" key="1">
    <citation type="submission" date="2011-09" db="EMBL/GenBank/DDBJ databases">
        <title>The Genome Sequence of Bacillus smithii 7_3_47FAA.</title>
        <authorList>
            <consortium name="The Broad Institute Genome Sequencing Platform"/>
            <person name="Earl A."/>
            <person name="Ward D."/>
            <person name="Feldgarden M."/>
            <person name="Gevers D."/>
            <person name="Daigneault M."/>
            <person name="Strauss J."/>
            <person name="Allen-Vercoe E."/>
            <person name="Young S.K."/>
            <person name="Zeng Q."/>
            <person name="Gargeya S."/>
            <person name="Fitzgerald M."/>
            <person name="Haas B."/>
            <person name="Abouelleil A."/>
            <person name="Alvarado L."/>
            <person name="Arachchi H.M."/>
            <person name="Berlin A."/>
            <person name="Brown A."/>
            <person name="Chapman S.B."/>
            <person name="Chen Z."/>
            <person name="Dunbar C."/>
            <person name="Freedman E."/>
            <person name="Gearin G."/>
            <person name="Goldberg J."/>
            <person name="Griggs A."/>
            <person name="Gujja S."/>
            <person name="Heiman D."/>
            <person name="Howarth C."/>
            <person name="Larson L."/>
            <person name="Lui A."/>
            <person name="MacDonald P.J.P."/>
            <person name="Montmayeur A."/>
            <person name="Murphy C."/>
            <person name="Neiman D."/>
            <person name="Pearson M."/>
            <person name="Priest M."/>
            <person name="Roberts A."/>
            <person name="Saif S."/>
            <person name="Shea T."/>
            <person name="Shenoy N."/>
            <person name="Sisk P."/>
            <person name="Stolte C."/>
            <person name="Sykes S."/>
            <person name="Wortman J."/>
            <person name="Nusbaum C."/>
            <person name="Birren B."/>
        </authorList>
    </citation>
    <scope>NUCLEOTIDE SEQUENCE [LARGE SCALE GENOMIC DNA]</scope>
    <source>
        <strain evidence="6 7">7_3_47FAA</strain>
    </source>
</reference>
<dbReference type="RefSeq" id="WP_004439819.1">
    <property type="nucleotide sequence ID" value="NZ_JH414765.1"/>
</dbReference>
<dbReference type="PANTHER" id="PTHR43158:SF2">
    <property type="entry name" value="SKFA PEPTIDE EXPORT ATP-BINDING PROTEIN SKFE"/>
    <property type="match status" value="1"/>
</dbReference>
<dbReference type="AlphaFoldDB" id="G9QQQ3"/>
<organism evidence="6 7">
    <name type="scientific">Bacillus smithii 7_3_47FAA</name>
    <dbReference type="NCBI Taxonomy" id="665952"/>
    <lineage>
        <taxon>Bacteria</taxon>
        <taxon>Bacillati</taxon>
        <taxon>Bacillota</taxon>
        <taxon>Bacilli</taxon>
        <taxon>Bacillales</taxon>
        <taxon>Bacillaceae</taxon>
        <taxon>Bacillus</taxon>
    </lineage>
</organism>
<dbReference type="Proteomes" id="UP000011747">
    <property type="component" value="Unassembled WGS sequence"/>
</dbReference>
<dbReference type="InterPro" id="IPR003593">
    <property type="entry name" value="AAA+_ATPase"/>
</dbReference>
<dbReference type="EMBL" id="ACWF01000170">
    <property type="protein sequence ID" value="EHL72372.1"/>
    <property type="molecule type" value="Genomic_DNA"/>
</dbReference>